<keyword evidence="5 6" id="KW-0520">NAD</keyword>
<comment type="similarity">
    <text evidence="5 6">Belongs to the complex I subunit 1 family.</text>
</comment>
<dbReference type="NCBIfam" id="NF004741">
    <property type="entry name" value="PRK06076.1-2"/>
    <property type="match status" value="1"/>
</dbReference>
<dbReference type="Pfam" id="PF00146">
    <property type="entry name" value="NADHdh"/>
    <property type="match status" value="1"/>
</dbReference>
<feature type="transmembrane region" description="Helical" evidence="5">
    <location>
        <begin position="203"/>
        <end position="222"/>
    </location>
</feature>
<feature type="transmembrane region" description="Helical" evidence="5">
    <location>
        <begin position="18"/>
        <end position="41"/>
    </location>
</feature>
<evidence type="ECO:0000256" key="4">
    <source>
        <dbReference type="ARBA" id="ARBA00023136"/>
    </source>
</evidence>
<dbReference type="EMBL" id="QQZY01000005">
    <property type="protein sequence ID" value="RDI74176.1"/>
    <property type="molecule type" value="Genomic_DNA"/>
</dbReference>
<evidence type="ECO:0000256" key="2">
    <source>
        <dbReference type="ARBA" id="ARBA00022692"/>
    </source>
</evidence>
<keyword evidence="5" id="KW-0874">Quinone</keyword>
<comment type="subcellular location">
    <subcellularLocation>
        <location evidence="5 6">Cell membrane</location>
        <topology evidence="5 6">Multi-pass membrane protein</topology>
    </subcellularLocation>
    <subcellularLocation>
        <location evidence="1">Membrane</location>
        <topology evidence="1">Multi-pass membrane protein</topology>
    </subcellularLocation>
</comment>
<dbReference type="EC" id="7.1.1.-" evidence="5"/>
<evidence type="ECO:0000256" key="3">
    <source>
        <dbReference type="ARBA" id="ARBA00022989"/>
    </source>
</evidence>
<dbReference type="PANTHER" id="PTHR11432:SF3">
    <property type="entry name" value="NADH-UBIQUINONE OXIDOREDUCTASE CHAIN 1"/>
    <property type="match status" value="1"/>
</dbReference>
<keyword evidence="3 5" id="KW-1133">Transmembrane helix</keyword>
<evidence type="ECO:0000313" key="7">
    <source>
        <dbReference type="EMBL" id="RDI74176.1"/>
    </source>
</evidence>
<evidence type="ECO:0000256" key="6">
    <source>
        <dbReference type="RuleBase" id="RU000471"/>
    </source>
</evidence>
<dbReference type="InterPro" id="IPR018086">
    <property type="entry name" value="NADH_UbQ_OxRdtase_su1_CS"/>
</dbReference>
<dbReference type="GO" id="GO:0016655">
    <property type="term" value="F:oxidoreductase activity, acting on NAD(P)H, quinone or similar compound as acceptor"/>
    <property type="evidence" value="ECO:0007669"/>
    <property type="project" value="UniProtKB-UniRule"/>
</dbReference>
<sequence>MTFPVRLLLASGANGEPWWIALIKAAIIINLVLVTFAYLTLAERKIMGRMQLRYGPNRAGPYGLLQPIADLVKLIRKESFFPAAAIDVLYISSPFLAAFTALSTFSVIPFGPGWTIAGYQVNGYVADLPIALLLVFAIGSLGIYGFILGGWSSDSKYALLGSMRTCAQLVSYEVSLALSVLGVILMARSLSLVDIVQAQANETWYVLPQFVGFAVFLAAGTAETARAPFDLPEAEQELVAGYHTEYGGMRFGLFSMSEYINLITLSGLCVTLFLGGWHGPLLPGPLWFVLKLFLLLFVFIWVRTTLPRLRYDQLMRFGWKVLLPVATLNAVVTAILVVAI</sequence>
<keyword evidence="4 5" id="KW-0472">Membrane</keyword>
<gene>
    <name evidence="5" type="primary">nuoH</name>
    <name evidence="7" type="ORF">Gocc_2273</name>
</gene>
<keyword evidence="5" id="KW-1278">Translocase</keyword>
<dbReference type="GO" id="GO:0005886">
    <property type="term" value="C:plasma membrane"/>
    <property type="evidence" value="ECO:0007669"/>
    <property type="project" value="UniProtKB-SubCell"/>
</dbReference>
<evidence type="ECO:0000256" key="5">
    <source>
        <dbReference type="HAMAP-Rule" id="MF_01350"/>
    </source>
</evidence>
<protein>
    <recommendedName>
        <fullName evidence="5">NADH-quinone oxidoreductase subunit H</fullName>
        <ecNumber evidence="5">7.1.1.-</ecNumber>
    </recommendedName>
    <alternativeName>
        <fullName evidence="5">NADH dehydrogenase I subunit H</fullName>
    </alternativeName>
    <alternativeName>
        <fullName evidence="5">NDH-1 subunit H</fullName>
    </alternativeName>
</protein>
<keyword evidence="2 5" id="KW-0812">Transmembrane</keyword>
<dbReference type="PROSITE" id="PS00668">
    <property type="entry name" value="COMPLEX1_ND1_2"/>
    <property type="match status" value="1"/>
</dbReference>
<evidence type="ECO:0000256" key="1">
    <source>
        <dbReference type="ARBA" id="ARBA00004141"/>
    </source>
</evidence>
<dbReference type="Proteomes" id="UP000254134">
    <property type="component" value="Unassembled WGS sequence"/>
</dbReference>
<evidence type="ECO:0000313" key="8">
    <source>
        <dbReference type="Proteomes" id="UP000254134"/>
    </source>
</evidence>
<feature type="transmembrane region" description="Helical" evidence="5">
    <location>
        <begin position="318"/>
        <end position="339"/>
    </location>
</feature>
<keyword evidence="8" id="KW-1185">Reference proteome</keyword>
<reference evidence="8" key="2">
    <citation type="journal article" date="2019" name="MicrobiologyOpen">
        <title>High-quality draft genome sequence of Gaiella occulta isolated from a 150 meter deep mineral water borehole and comparison with the genome sequences of other deep-branching lineages of the phylum Actinobacteria.</title>
        <authorList>
            <person name="Severino R."/>
            <person name="Froufe H.J.C."/>
            <person name="Barroso C."/>
            <person name="Albuquerque L."/>
            <person name="Lobo-da-Cunha A."/>
            <person name="da Costa M.S."/>
            <person name="Egas C."/>
        </authorList>
    </citation>
    <scope>NUCLEOTIDE SEQUENCE [LARGE SCALE GENOMIC DNA]</scope>
    <source>
        <strain evidence="8">F2-233</strain>
    </source>
</reference>
<comment type="subunit">
    <text evidence="5">NDH-1 is composed of 14 different subunits. Subunits NuoA, H, J, K, L, M, N constitute the membrane sector of the complex.</text>
</comment>
<dbReference type="HAMAP" id="MF_01350">
    <property type="entry name" value="NDH1_NuoH"/>
    <property type="match status" value="1"/>
</dbReference>
<keyword evidence="5 7" id="KW-0830">Ubiquinone</keyword>
<dbReference type="GO" id="GO:0003954">
    <property type="term" value="F:NADH dehydrogenase activity"/>
    <property type="evidence" value="ECO:0007669"/>
    <property type="project" value="TreeGrafter"/>
</dbReference>
<accession>A0A7M2YVT2</accession>
<dbReference type="PANTHER" id="PTHR11432">
    <property type="entry name" value="NADH DEHYDROGENASE SUBUNIT 1"/>
    <property type="match status" value="1"/>
</dbReference>
<comment type="catalytic activity">
    <reaction evidence="5">
        <text>a quinone + NADH + 5 H(+)(in) = a quinol + NAD(+) + 4 H(+)(out)</text>
        <dbReference type="Rhea" id="RHEA:57888"/>
        <dbReference type="ChEBI" id="CHEBI:15378"/>
        <dbReference type="ChEBI" id="CHEBI:24646"/>
        <dbReference type="ChEBI" id="CHEBI:57540"/>
        <dbReference type="ChEBI" id="CHEBI:57945"/>
        <dbReference type="ChEBI" id="CHEBI:132124"/>
    </reaction>
</comment>
<reference evidence="7 8" key="1">
    <citation type="submission" date="2018-07" db="EMBL/GenBank/DDBJ databases">
        <title>High-quality-draft genome sequence of Gaiella occulta.</title>
        <authorList>
            <person name="Severino R."/>
            <person name="Froufe H.J.C."/>
            <person name="Rainey F.A."/>
            <person name="Barroso C."/>
            <person name="Albuquerque L."/>
            <person name="Lobo-Da-Cunha A."/>
            <person name="Da Costa M.S."/>
            <person name="Egas C."/>
        </authorList>
    </citation>
    <scope>NUCLEOTIDE SEQUENCE [LARGE SCALE GENOMIC DNA]</scope>
    <source>
        <strain evidence="7 8">F2-233</strain>
    </source>
</reference>
<feature type="transmembrane region" description="Helical" evidence="5">
    <location>
        <begin position="169"/>
        <end position="191"/>
    </location>
</feature>
<feature type="transmembrane region" description="Helical" evidence="5">
    <location>
        <begin position="83"/>
        <end position="108"/>
    </location>
</feature>
<dbReference type="AlphaFoldDB" id="A0A7M2YVT2"/>
<comment type="function">
    <text evidence="5">NDH-1 shuttles electrons from NADH, via FMN and iron-sulfur (Fe-S) centers, to quinones in the respiratory chain. The immediate electron acceptor for the enzyme in this species is believed to be ubiquinone. Couples the redox reaction to proton translocation (for every two electrons transferred, four hydrogen ions are translocated across the cytoplasmic membrane), and thus conserves the redox energy in a proton gradient. This subunit may bind ubiquinone.</text>
</comment>
<dbReference type="GO" id="GO:0048038">
    <property type="term" value="F:quinone binding"/>
    <property type="evidence" value="ECO:0007669"/>
    <property type="project" value="UniProtKB-KW"/>
</dbReference>
<feature type="transmembrane region" description="Helical" evidence="5">
    <location>
        <begin position="285"/>
        <end position="306"/>
    </location>
</feature>
<organism evidence="7 8">
    <name type="scientific">Gaiella occulta</name>
    <dbReference type="NCBI Taxonomy" id="1002870"/>
    <lineage>
        <taxon>Bacteria</taxon>
        <taxon>Bacillati</taxon>
        <taxon>Actinomycetota</taxon>
        <taxon>Thermoleophilia</taxon>
        <taxon>Gaiellales</taxon>
        <taxon>Gaiellaceae</taxon>
        <taxon>Gaiella</taxon>
    </lineage>
</organism>
<name>A0A7M2YVT2_9ACTN</name>
<comment type="caution">
    <text evidence="7">The sequence shown here is derived from an EMBL/GenBank/DDBJ whole genome shotgun (WGS) entry which is preliminary data.</text>
</comment>
<feature type="transmembrane region" description="Helical" evidence="5">
    <location>
        <begin position="128"/>
        <end position="148"/>
    </location>
</feature>
<keyword evidence="5" id="KW-1003">Cell membrane</keyword>
<feature type="transmembrane region" description="Helical" evidence="5">
    <location>
        <begin position="259"/>
        <end position="279"/>
    </location>
</feature>
<dbReference type="RefSeq" id="WP_114796682.1">
    <property type="nucleotide sequence ID" value="NZ_QQZY01000005.1"/>
</dbReference>
<dbReference type="OrthoDB" id="9803734at2"/>
<proteinExistence type="inferred from homology"/>
<dbReference type="GO" id="GO:0009060">
    <property type="term" value="P:aerobic respiration"/>
    <property type="evidence" value="ECO:0007669"/>
    <property type="project" value="TreeGrafter"/>
</dbReference>
<dbReference type="InterPro" id="IPR001694">
    <property type="entry name" value="NADH_UbQ_OxRdtase_su1/FPO"/>
</dbReference>